<protein>
    <submittedName>
        <fullName evidence="1">Uncharacterized protein</fullName>
    </submittedName>
</protein>
<feature type="non-terminal residue" evidence="1">
    <location>
        <position position="72"/>
    </location>
</feature>
<organism evidence="1">
    <name type="scientific">marine metagenome</name>
    <dbReference type="NCBI Taxonomy" id="408172"/>
    <lineage>
        <taxon>unclassified sequences</taxon>
        <taxon>metagenomes</taxon>
        <taxon>ecological metagenomes</taxon>
    </lineage>
</organism>
<dbReference type="AlphaFoldDB" id="A0A383AXX0"/>
<sequence>MHGYVMGVDTAEGLGHGDYSCVQVLDLNTGEQVAIWHGHIPPDELATEVFNVGLWYRDALCCVESNNHGLTT</sequence>
<name>A0A383AXX0_9ZZZZ</name>
<dbReference type="Gene3D" id="3.30.420.240">
    <property type="match status" value="1"/>
</dbReference>
<accession>A0A383AXX0</accession>
<proteinExistence type="predicted"/>
<dbReference type="EMBL" id="UINC01195764">
    <property type="protein sequence ID" value="SVE12481.1"/>
    <property type="molecule type" value="Genomic_DNA"/>
</dbReference>
<reference evidence="1" key="1">
    <citation type="submission" date="2018-05" db="EMBL/GenBank/DDBJ databases">
        <authorList>
            <person name="Lanie J.A."/>
            <person name="Ng W.-L."/>
            <person name="Kazmierczak K.M."/>
            <person name="Andrzejewski T.M."/>
            <person name="Davidsen T.M."/>
            <person name="Wayne K.J."/>
            <person name="Tettelin H."/>
            <person name="Glass J.I."/>
            <person name="Rusch D."/>
            <person name="Podicherti R."/>
            <person name="Tsui H.-C.T."/>
            <person name="Winkler M.E."/>
        </authorList>
    </citation>
    <scope>NUCLEOTIDE SEQUENCE</scope>
</reference>
<gene>
    <name evidence="1" type="ORF">METZ01_LOCUS465335</name>
</gene>
<evidence type="ECO:0000313" key="1">
    <source>
        <dbReference type="EMBL" id="SVE12481.1"/>
    </source>
</evidence>